<name>A0ABD5M831_9EURY</name>
<gene>
    <name evidence="3" type="ORF">OS889_03465</name>
</gene>
<evidence type="ECO:0000256" key="1">
    <source>
        <dbReference type="SAM" id="MobiDB-lite"/>
    </source>
</evidence>
<dbReference type="RefSeq" id="WP_372387315.1">
    <property type="nucleotide sequence ID" value="NZ_JBGNYA010000001.1"/>
</dbReference>
<dbReference type="PANTHER" id="PTHR30121:SF6">
    <property type="entry name" value="SLR6007 PROTEIN"/>
    <property type="match status" value="1"/>
</dbReference>
<dbReference type="PANTHER" id="PTHR30121">
    <property type="entry name" value="UNCHARACTERIZED PROTEIN YJGR-RELATED"/>
    <property type="match status" value="1"/>
</dbReference>
<sequence>MTPEEAQNLIENSDAFTTTFIGTRTSKLGVEEDVGIPDDQRRLHVLTTGPTGYGKTQVMIHAALQDSYKNRGFCFLIPKGGAEKQILSKLPEDRLDDVLYINPGESPLPSINVLQPHTTEEMTRQQKENQKEIIVSDLIDLFKRQSENWGDQFGRVLETLLRAHLNQNIYHGQNKSLLDVFHCVTQDEELSDLIDQTEDPVIRRQLVQVKEDLSSYEMGPLQRRLNDFVMRPTIRKIISSQHSDINFRKAVNQGKIILVDIQKGEIGETVSTLVGSIIITQVWAAAQSRITQTPENREPFYLYVDELQNFGSEGSALAQMLAEAREYRLGLWLATQYISNLDSKTMQEAVLNNCRSKILFQPSDSENKNRLISTLNQISKNEINQLGRYRAILQTPSRKTQKPAVKIDTYPPWTGDRDNIDDLEDRCSVASENPEQETRLKQSLGKGNNAGKEKHRELLAQAKKQLEQKRDGIQVQLLHQGAGEDKPDGKVILPDDTVAHLEAEHSTLSKPAKVLTNYLRAAQQGRETIFVVEQGNAVKLQNIVEEPVNRRGNDHEDQDADGSYSYYTNQDGEEFTQIDELQNSEYRIIEIHEDQLEIHNSPVEPECPELDHNDREDLENFCLYREEDGHCTALNQKCVLTE</sequence>
<feature type="region of interest" description="Disordered" evidence="1">
    <location>
        <begin position="397"/>
        <end position="453"/>
    </location>
</feature>
<accession>A0ABD5M831</accession>
<dbReference type="SUPFAM" id="SSF52540">
    <property type="entry name" value="P-loop containing nucleoside triphosphate hydrolases"/>
    <property type="match status" value="1"/>
</dbReference>
<keyword evidence="4" id="KW-1185">Reference proteome</keyword>
<evidence type="ECO:0000313" key="4">
    <source>
        <dbReference type="Proteomes" id="UP001570511"/>
    </source>
</evidence>
<dbReference type="Gene3D" id="3.40.50.300">
    <property type="entry name" value="P-loop containing nucleotide triphosphate hydrolases"/>
    <property type="match status" value="2"/>
</dbReference>
<dbReference type="InterPro" id="IPR051162">
    <property type="entry name" value="T4SS_component"/>
</dbReference>
<evidence type="ECO:0000259" key="2">
    <source>
        <dbReference type="Pfam" id="PF12696"/>
    </source>
</evidence>
<dbReference type="AlphaFoldDB" id="A0ABD5M831"/>
<proteinExistence type="predicted"/>
<reference evidence="3 4" key="1">
    <citation type="submission" date="2024-08" db="EMBL/GenBank/DDBJ databases">
        <title>Halobellus sp. MBLA0158 whole genome sequence.</title>
        <authorList>
            <person name="Hwang C.Y."/>
            <person name="Cho E.-S."/>
            <person name="Seo M.-J."/>
        </authorList>
    </citation>
    <scope>NUCLEOTIDE SEQUENCE [LARGE SCALE GENOMIC DNA]</scope>
    <source>
        <strain evidence="3 4">MBLA0158</strain>
    </source>
</reference>
<dbReference type="InterPro" id="IPR032689">
    <property type="entry name" value="TraG-D_C"/>
</dbReference>
<organism evidence="3 4">
    <name type="scientific">Halobellus rubicundus</name>
    <dbReference type="NCBI Taxonomy" id="2996466"/>
    <lineage>
        <taxon>Archaea</taxon>
        <taxon>Methanobacteriati</taxon>
        <taxon>Methanobacteriota</taxon>
        <taxon>Stenosarchaea group</taxon>
        <taxon>Halobacteria</taxon>
        <taxon>Halobacteriales</taxon>
        <taxon>Haloferacaceae</taxon>
        <taxon>Halobellus</taxon>
    </lineage>
</organism>
<dbReference type="EMBL" id="JBGNYA010000001">
    <property type="protein sequence ID" value="MFA1610065.1"/>
    <property type="molecule type" value="Genomic_DNA"/>
</dbReference>
<comment type="caution">
    <text evidence="3">The sequence shown here is derived from an EMBL/GenBank/DDBJ whole genome shotgun (WGS) entry which is preliminary data.</text>
</comment>
<protein>
    <submittedName>
        <fullName evidence="3">Type IV secretory system conjugative DNA transfer family protein</fullName>
    </submittedName>
</protein>
<dbReference type="InterPro" id="IPR027417">
    <property type="entry name" value="P-loop_NTPase"/>
</dbReference>
<dbReference type="Pfam" id="PF12696">
    <property type="entry name" value="TraG-D_C"/>
    <property type="match status" value="1"/>
</dbReference>
<evidence type="ECO:0000313" key="3">
    <source>
        <dbReference type="EMBL" id="MFA1610065.1"/>
    </source>
</evidence>
<dbReference type="Proteomes" id="UP001570511">
    <property type="component" value="Unassembled WGS sequence"/>
</dbReference>
<feature type="domain" description="TraD/TraG TraM recognition site" evidence="2">
    <location>
        <begin position="299"/>
        <end position="374"/>
    </location>
</feature>
<dbReference type="CDD" id="cd01127">
    <property type="entry name" value="TrwB_TraG_TraD_VirD4"/>
    <property type="match status" value="1"/>
</dbReference>